<sequence>MNLSPAICKAVELCTGHLRKEDVQLLETIAAEHRGRFSESAEFVPVVFDTRHGFLIAIGELTVNAIVARGASSEFKSLLEWCLAPSQGILYLAFDADAEQIDDLPMFDW</sequence>
<gene>
    <name evidence="2" type="ORF">M5G27_26990</name>
</gene>
<evidence type="ECO:0000259" key="1">
    <source>
        <dbReference type="Pfam" id="PF19419"/>
    </source>
</evidence>
<dbReference type="AlphaFoldDB" id="A0A9X4C6F4"/>
<dbReference type="EMBL" id="JAMDHA010000037">
    <property type="protein sequence ID" value="MDD1011122.1"/>
    <property type="molecule type" value="Genomic_DNA"/>
</dbReference>
<name>A0A9X4C6F4_9PSED</name>
<proteinExistence type="predicted"/>
<evidence type="ECO:0000313" key="2">
    <source>
        <dbReference type="EMBL" id="MDD1011122.1"/>
    </source>
</evidence>
<dbReference type="RefSeq" id="WP_050682318.1">
    <property type="nucleotide sequence ID" value="NZ_JAMDHA010000037.1"/>
</dbReference>
<dbReference type="InterPro" id="IPR046025">
    <property type="entry name" value="DUF5983"/>
</dbReference>
<evidence type="ECO:0000313" key="3">
    <source>
        <dbReference type="Proteomes" id="UP001148185"/>
    </source>
</evidence>
<protein>
    <recommendedName>
        <fullName evidence="1">DUF5983 domain-containing protein</fullName>
    </recommendedName>
</protein>
<feature type="domain" description="DUF5983" evidence="1">
    <location>
        <begin position="11"/>
        <end position="109"/>
    </location>
</feature>
<accession>A0A9X4C6F4</accession>
<reference evidence="2 3" key="1">
    <citation type="submission" date="2022-05" db="EMBL/GenBank/DDBJ databases">
        <title>Novel Pseudomonas spp. Isolated from a Rainbow Trout Aquaculture Facility.</title>
        <authorList>
            <person name="Testerman T."/>
            <person name="Graf J."/>
        </authorList>
    </citation>
    <scope>NUCLEOTIDE SEQUENCE [LARGE SCALE GENOMIC DNA]</scope>
    <source>
        <strain evidence="2 3">ID1042</strain>
    </source>
</reference>
<dbReference type="Proteomes" id="UP001148185">
    <property type="component" value="Unassembled WGS sequence"/>
</dbReference>
<comment type="caution">
    <text evidence="2">The sequence shown here is derived from an EMBL/GenBank/DDBJ whole genome shotgun (WGS) entry which is preliminary data.</text>
</comment>
<organism evidence="2 3">
    <name type="scientific">Pseudomonas shahriarae</name>
    <dbReference type="NCBI Taxonomy" id="2745512"/>
    <lineage>
        <taxon>Bacteria</taxon>
        <taxon>Pseudomonadati</taxon>
        <taxon>Pseudomonadota</taxon>
        <taxon>Gammaproteobacteria</taxon>
        <taxon>Pseudomonadales</taxon>
        <taxon>Pseudomonadaceae</taxon>
        <taxon>Pseudomonas</taxon>
    </lineage>
</organism>
<keyword evidence="3" id="KW-1185">Reference proteome</keyword>
<dbReference type="Pfam" id="PF19419">
    <property type="entry name" value="DUF5983"/>
    <property type="match status" value="1"/>
</dbReference>